<dbReference type="RefSeq" id="WP_215870956.1">
    <property type="nucleotide sequence ID" value="NZ_JAAXYO010000165.1"/>
</dbReference>
<accession>A0AAE3CKI1</accession>
<evidence type="ECO:0000313" key="2">
    <source>
        <dbReference type="EMBL" id="MBU2788883.1"/>
    </source>
</evidence>
<dbReference type="EMBL" id="JAAXYO010000165">
    <property type="protein sequence ID" value="MBU2788883.1"/>
    <property type="molecule type" value="Genomic_DNA"/>
</dbReference>
<evidence type="ECO:0000259" key="1">
    <source>
        <dbReference type="Pfam" id="PF06722"/>
    </source>
</evidence>
<dbReference type="AlphaFoldDB" id="A0AAE3CKI1"/>
<name>A0AAE3CKI1_9PROT</name>
<sequence>MAKILIAAKGGFGDVLPLLAVLLALRDRGHEMLLAGDRQHAVLARDAGVPFQALDGASEPFAPPSEEGLTVLRDLVDRADLLLANPLVPAAVLLARKLKKPWVYASASPLAFATRADPPWWPVLARLQRALPDSAAMQQVAFRLARSRAAWQFRSLADLARRLAVEMPGHPCFEGLHSPWLNLLLASPRLVEANTLPPQVLLTGFCPQLPPSLENVAALQRLQEFLAAAAPPVVVAPGGADRRDPREFVAVTQRACQIAGRRAVFALRPSHHGLVEAERDFLALPYLPYSQLFAGAAFVVHSGGIGALSWAASLGVPSVLLPSVWDQFDNTRRALQRGFGQWPQRRPEAIAQALAKSMDQSWPALRRVAAELAAENGAAVAATAIEALLTRLAVRHIDLSVAGRDGSIAHKLAEYL</sequence>
<dbReference type="Proteomes" id="UP001197378">
    <property type="component" value="Unassembled WGS sequence"/>
</dbReference>
<dbReference type="Pfam" id="PF06722">
    <property type="entry name" value="EryCIII-like_C"/>
    <property type="match status" value="1"/>
</dbReference>
<evidence type="ECO:0000313" key="3">
    <source>
        <dbReference type="Proteomes" id="UP001197378"/>
    </source>
</evidence>
<dbReference type="SUPFAM" id="SSF53756">
    <property type="entry name" value="UDP-Glycosyltransferase/glycogen phosphorylase"/>
    <property type="match status" value="1"/>
</dbReference>
<gene>
    <name evidence="2" type="ORF">HFQ13_11845</name>
</gene>
<dbReference type="Gene3D" id="3.40.50.2000">
    <property type="entry name" value="Glycogen Phosphorylase B"/>
    <property type="match status" value="2"/>
</dbReference>
<dbReference type="PANTHER" id="PTHR48050:SF13">
    <property type="entry name" value="STEROL 3-BETA-GLUCOSYLTRANSFERASE UGT80A2"/>
    <property type="match status" value="1"/>
</dbReference>
<protein>
    <submittedName>
        <fullName evidence="2">Glycosyltransferase family 1 protein</fullName>
    </submittedName>
</protein>
<dbReference type="PANTHER" id="PTHR48050">
    <property type="entry name" value="STEROL 3-BETA-GLUCOSYLTRANSFERASE"/>
    <property type="match status" value="1"/>
</dbReference>
<dbReference type="GO" id="GO:0016757">
    <property type="term" value="F:glycosyltransferase activity"/>
    <property type="evidence" value="ECO:0007669"/>
    <property type="project" value="UniProtKB-ARBA"/>
</dbReference>
<dbReference type="InterPro" id="IPR050426">
    <property type="entry name" value="Glycosyltransferase_28"/>
</dbReference>
<organism evidence="2 3">
    <name type="scientific">Igneacidithiobacillus copahuensis</name>
    <dbReference type="NCBI Taxonomy" id="2724909"/>
    <lineage>
        <taxon>Bacteria</taxon>
        <taxon>Pseudomonadati</taxon>
        <taxon>Pseudomonadota</taxon>
        <taxon>Acidithiobacillia</taxon>
        <taxon>Acidithiobacillales</taxon>
        <taxon>Acidithiobacillaceae</taxon>
        <taxon>Igneacidithiobacillus</taxon>
    </lineage>
</organism>
<feature type="domain" description="Erythromycin biosynthesis protein CIII-like C-terminal" evidence="1">
    <location>
        <begin position="286"/>
        <end position="383"/>
    </location>
</feature>
<keyword evidence="3" id="KW-1185">Reference proteome</keyword>
<comment type="caution">
    <text evidence="2">The sequence shown here is derived from an EMBL/GenBank/DDBJ whole genome shotgun (WGS) entry which is preliminary data.</text>
</comment>
<proteinExistence type="predicted"/>
<dbReference type="InterPro" id="IPR010610">
    <property type="entry name" value="EryCIII-like_C"/>
</dbReference>
<reference evidence="2" key="1">
    <citation type="journal article" date="2021" name="ISME J.">
        <title>Genomic evolution of the class Acidithiobacillia: deep-branching Proteobacteria living in extreme acidic conditions.</title>
        <authorList>
            <person name="Moya-Beltran A."/>
            <person name="Beard S."/>
            <person name="Rojas-Villalobos C."/>
            <person name="Issotta F."/>
            <person name="Gallardo Y."/>
            <person name="Ulloa R."/>
            <person name="Giaveno A."/>
            <person name="Degli Esposti M."/>
            <person name="Johnson D.B."/>
            <person name="Quatrini R."/>
        </authorList>
    </citation>
    <scope>NUCLEOTIDE SEQUENCE</scope>
    <source>
        <strain evidence="2">VAN18-1</strain>
    </source>
</reference>